<dbReference type="SUPFAM" id="SSF47781">
    <property type="entry name" value="RuvA domain 2-like"/>
    <property type="match status" value="1"/>
</dbReference>
<dbReference type="PANTHER" id="PTHR21180:SF9">
    <property type="entry name" value="TYPE II SECRETION SYSTEM PROTEIN K"/>
    <property type="match status" value="1"/>
</dbReference>
<feature type="region of interest" description="Disordered" evidence="6">
    <location>
        <begin position="203"/>
        <end position="238"/>
    </location>
</feature>
<dbReference type="EMBL" id="FONX01000016">
    <property type="protein sequence ID" value="SFF20119.1"/>
    <property type="molecule type" value="Genomic_DNA"/>
</dbReference>
<dbReference type="GO" id="GO:0046872">
    <property type="term" value="F:metal ion binding"/>
    <property type="evidence" value="ECO:0007669"/>
    <property type="project" value="UniProtKB-KW"/>
</dbReference>
<dbReference type="InterPro" id="IPR023874">
    <property type="entry name" value="DNA_rSAM_put"/>
</dbReference>
<dbReference type="AlphaFoldDB" id="A0A1I2GSU7"/>
<keyword evidence="3" id="KW-0479">Metal-binding</keyword>
<dbReference type="SFLD" id="SFLDS00029">
    <property type="entry name" value="Radical_SAM"/>
    <property type="match status" value="1"/>
</dbReference>
<dbReference type="GO" id="GO:0003824">
    <property type="term" value="F:catalytic activity"/>
    <property type="evidence" value="ECO:0007669"/>
    <property type="project" value="InterPro"/>
</dbReference>
<keyword evidence="5" id="KW-0411">Iron-sulfur</keyword>
<evidence type="ECO:0000313" key="9">
    <source>
        <dbReference type="Proteomes" id="UP000199119"/>
    </source>
</evidence>
<dbReference type="NCBIfam" id="TIGR03916">
    <property type="entry name" value="rSAM_link_UDG"/>
    <property type="match status" value="1"/>
</dbReference>
<evidence type="ECO:0000256" key="4">
    <source>
        <dbReference type="ARBA" id="ARBA00023004"/>
    </source>
</evidence>
<dbReference type="RefSeq" id="WP_092941116.1">
    <property type="nucleotide sequence ID" value="NZ_FONX01000016.1"/>
</dbReference>
<dbReference type="CDD" id="cd01335">
    <property type="entry name" value="Radical_SAM"/>
    <property type="match status" value="1"/>
</dbReference>
<dbReference type="Pfam" id="PF04055">
    <property type="entry name" value="Radical_SAM"/>
    <property type="match status" value="1"/>
</dbReference>
<comment type="cofactor">
    <cofactor evidence="1">
        <name>[4Fe-4S] cluster</name>
        <dbReference type="ChEBI" id="CHEBI:49883"/>
    </cofactor>
</comment>
<dbReference type="GO" id="GO:0051536">
    <property type="term" value="F:iron-sulfur cluster binding"/>
    <property type="evidence" value="ECO:0007669"/>
    <property type="project" value="UniProtKB-KW"/>
</dbReference>
<dbReference type="STRING" id="1177982.SAMN04489711_11687"/>
<gene>
    <name evidence="8" type="ORF">SAMN04489711_11687</name>
</gene>
<keyword evidence="2" id="KW-0949">S-adenosyl-L-methionine</keyword>
<evidence type="ECO:0000256" key="6">
    <source>
        <dbReference type="SAM" id="MobiDB-lite"/>
    </source>
</evidence>
<accession>A0A1I2GSU7</accession>
<dbReference type="Proteomes" id="UP000199119">
    <property type="component" value="Unassembled WGS sequence"/>
</dbReference>
<dbReference type="InterPro" id="IPR058240">
    <property type="entry name" value="rSAM_sf"/>
</dbReference>
<evidence type="ECO:0000256" key="2">
    <source>
        <dbReference type="ARBA" id="ARBA00022691"/>
    </source>
</evidence>
<dbReference type="InterPro" id="IPR013785">
    <property type="entry name" value="Aldolase_TIM"/>
</dbReference>
<evidence type="ECO:0000313" key="8">
    <source>
        <dbReference type="EMBL" id="SFF20119.1"/>
    </source>
</evidence>
<dbReference type="SUPFAM" id="SSF102114">
    <property type="entry name" value="Radical SAM enzymes"/>
    <property type="match status" value="1"/>
</dbReference>
<dbReference type="Gene3D" id="3.20.20.70">
    <property type="entry name" value="Aldolase class I"/>
    <property type="match status" value="1"/>
</dbReference>
<evidence type="ECO:0000256" key="5">
    <source>
        <dbReference type="ARBA" id="ARBA00023014"/>
    </source>
</evidence>
<dbReference type="SFLD" id="SFLDG01102">
    <property type="entry name" value="Uncharacterised_Radical_SAM_Su"/>
    <property type="match status" value="1"/>
</dbReference>
<proteinExistence type="predicted"/>
<keyword evidence="9" id="KW-1185">Reference proteome</keyword>
<organism evidence="8 9">
    <name type="scientific">Paracidovorax wautersii</name>
    <dbReference type="NCBI Taxonomy" id="1177982"/>
    <lineage>
        <taxon>Bacteria</taxon>
        <taxon>Pseudomonadati</taxon>
        <taxon>Pseudomonadota</taxon>
        <taxon>Betaproteobacteria</taxon>
        <taxon>Burkholderiales</taxon>
        <taxon>Comamonadaceae</taxon>
        <taxon>Paracidovorax</taxon>
    </lineage>
</organism>
<evidence type="ECO:0000256" key="1">
    <source>
        <dbReference type="ARBA" id="ARBA00001966"/>
    </source>
</evidence>
<protein>
    <submittedName>
        <fullName evidence="8">Putative DNA modification/repair radical SAM protein</fullName>
    </submittedName>
</protein>
<sequence>MLTESKLAILADAAKYDASCASSGTSARNSVGGRGIGSNEGMGICHSYAPDGRCISLLKILLTNYCQYDCLYCVNRVSSNVPRARFAVQEVVDLTLDFYRRNCIEGLFLSSGIIQSPDYTMERVVEVARVLREEHDFRGYIHLKTIPDASPELLQRAGRYADRLSINIELPTEQGLAALAPEKDGAAIQRSMGRLALHIDDARQQARDQRGRPGSPQIVSLPGRTRRAEAPRFAPGGQSTQMIVGADAADDRTILATSARLYGGYGLRRVYYSAFSPIPDASRALPLAAPPLVREHRLYQADWLMRFYGFTHDEIVPPAASLGDSEARSSGMLSLEMDPKLAWAVAHPECFPVDLNTAPRERLLRVPGLGVRTVEKLLAARRVRRLRHADLGRLHLPLAKVLPFVAVTDHLPHDRLRAPARLRAQLAPAPVQASLFA</sequence>
<keyword evidence="4" id="KW-0408">Iron</keyword>
<reference evidence="9" key="1">
    <citation type="submission" date="2016-10" db="EMBL/GenBank/DDBJ databases">
        <authorList>
            <person name="Varghese N."/>
            <person name="Submissions S."/>
        </authorList>
    </citation>
    <scope>NUCLEOTIDE SEQUENCE [LARGE SCALE GENOMIC DNA]</scope>
    <source>
        <strain evidence="9">DSM 27981</strain>
    </source>
</reference>
<dbReference type="InterPro" id="IPR051675">
    <property type="entry name" value="Endo/Exo/Phosphatase_dom_1"/>
</dbReference>
<dbReference type="OrthoDB" id="9801154at2"/>
<feature type="domain" description="Radical SAM core" evidence="7">
    <location>
        <begin position="61"/>
        <end position="176"/>
    </location>
</feature>
<dbReference type="PANTHER" id="PTHR21180">
    <property type="entry name" value="ENDONUCLEASE/EXONUCLEASE/PHOSPHATASE FAMILY DOMAIN-CONTAINING PROTEIN 1"/>
    <property type="match status" value="1"/>
</dbReference>
<evidence type="ECO:0000256" key="3">
    <source>
        <dbReference type="ARBA" id="ARBA00022723"/>
    </source>
</evidence>
<dbReference type="InterPro" id="IPR010994">
    <property type="entry name" value="RuvA_2-like"/>
</dbReference>
<name>A0A1I2GSU7_9BURK</name>
<dbReference type="InterPro" id="IPR007197">
    <property type="entry name" value="rSAM"/>
</dbReference>
<evidence type="ECO:0000259" key="7">
    <source>
        <dbReference type="Pfam" id="PF04055"/>
    </source>
</evidence>